<keyword evidence="3" id="KW-1185">Reference proteome</keyword>
<reference evidence="2 3" key="1">
    <citation type="submission" date="2020-08" db="EMBL/GenBank/DDBJ databases">
        <title>A Genomic Blueprint of the Chicken Gut Microbiome.</title>
        <authorList>
            <person name="Gilroy R."/>
            <person name="Ravi A."/>
            <person name="Getino M."/>
            <person name="Pursley I."/>
            <person name="Horton D.L."/>
            <person name="Alikhan N.-F."/>
            <person name="Baker D."/>
            <person name="Gharbi K."/>
            <person name="Hall N."/>
            <person name="Watson M."/>
            <person name="Adriaenssens E.M."/>
            <person name="Foster-Nyarko E."/>
            <person name="Jarju S."/>
            <person name="Secka A."/>
            <person name="Antonio M."/>
            <person name="Oren A."/>
            <person name="Chaudhuri R."/>
            <person name="La Ragione R.M."/>
            <person name="Hildebrand F."/>
            <person name="Pallen M.J."/>
        </authorList>
    </citation>
    <scope>NUCLEOTIDE SEQUENCE [LARGE SCALE GENOMIC DNA]</scope>
    <source>
        <strain evidence="2 3">Sa2BUA9</strain>
    </source>
</reference>
<evidence type="ECO:0008006" key="4">
    <source>
        <dbReference type="Google" id="ProtNLM"/>
    </source>
</evidence>
<feature type="signal peptide" evidence="1">
    <location>
        <begin position="1"/>
        <end position="21"/>
    </location>
</feature>
<sequence>MRRFFLLLLASVVLMGCTQNAVDEASSRYLEGIIIFDDKHYNLIHGYYNYKDEEVEINKLDPFSPMEAADQFDTLAVAKESKIEILLEDKASHITVHQWNENGLIEEVKLNENILMVPTEEGYYIYEVVGKWKNGETTLVFDIDVK</sequence>
<keyword evidence="1" id="KW-0732">Signal</keyword>
<organism evidence="2 3">
    <name type="scientific">Psychrobacillus faecigallinarum</name>
    <dbReference type="NCBI Taxonomy" id="2762235"/>
    <lineage>
        <taxon>Bacteria</taxon>
        <taxon>Bacillati</taxon>
        <taxon>Bacillota</taxon>
        <taxon>Bacilli</taxon>
        <taxon>Bacillales</taxon>
        <taxon>Bacillaceae</taxon>
        <taxon>Psychrobacillus</taxon>
    </lineage>
</organism>
<evidence type="ECO:0000256" key="1">
    <source>
        <dbReference type="SAM" id="SignalP"/>
    </source>
</evidence>
<name>A0ABR8R424_9BACI</name>
<evidence type="ECO:0000313" key="3">
    <source>
        <dbReference type="Proteomes" id="UP000640786"/>
    </source>
</evidence>
<dbReference type="PROSITE" id="PS51257">
    <property type="entry name" value="PROKAR_LIPOPROTEIN"/>
    <property type="match status" value="1"/>
</dbReference>
<dbReference type="EMBL" id="JACSQO010000001">
    <property type="protein sequence ID" value="MBD7942541.1"/>
    <property type="molecule type" value="Genomic_DNA"/>
</dbReference>
<protein>
    <recommendedName>
        <fullName evidence="4">Lipoprotein</fullName>
    </recommendedName>
</protein>
<dbReference type="Proteomes" id="UP000640786">
    <property type="component" value="Unassembled WGS sequence"/>
</dbReference>
<comment type="caution">
    <text evidence="2">The sequence shown here is derived from an EMBL/GenBank/DDBJ whole genome shotgun (WGS) entry which is preliminary data.</text>
</comment>
<feature type="chain" id="PRO_5046619414" description="Lipoprotein" evidence="1">
    <location>
        <begin position="22"/>
        <end position="146"/>
    </location>
</feature>
<accession>A0ABR8R424</accession>
<proteinExistence type="predicted"/>
<evidence type="ECO:0000313" key="2">
    <source>
        <dbReference type="EMBL" id="MBD7942541.1"/>
    </source>
</evidence>
<dbReference type="RefSeq" id="WP_144538199.1">
    <property type="nucleotide sequence ID" value="NZ_JACSQO010000001.1"/>
</dbReference>
<gene>
    <name evidence="2" type="ORF">H9650_00260</name>
</gene>